<proteinExistence type="predicted"/>
<dbReference type="AlphaFoldDB" id="X1TJ27"/>
<accession>X1TJ27</accession>
<dbReference type="EMBL" id="BARW01015150">
    <property type="protein sequence ID" value="GAI91376.1"/>
    <property type="molecule type" value="Genomic_DNA"/>
</dbReference>
<reference evidence="1" key="1">
    <citation type="journal article" date="2014" name="Front. Microbiol.">
        <title>High frequency of phylogenetically diverse reductive dehalogenase-homologous genes in deep subseafloor sedimentary metagenomes.</title>
        <authorList>
            <person name="Kawai M."/>
            <person name="Futagami T."/>
            <person name="Toyoda A."/>
            <person name="Takaki Y."/>
            <person name="Nishi S."/>
            <person name="Hori S."/>
            <person name="Arai W."/>
            <person name="Tsubouchi T."/>
            <person name="Morono Y."/>
            <person name="Uchiyama I."/>
            <person name="Ito T."/>
            <person name="Fujiyama A."/>
            <person name="Inagaki F."/>
            <person name="Takami H."/>
        </authorList>
    </citation>
    <scope>NUCLEOTIDE SEQUENCE</scope>
    <source>
        <strain evidence="1">Expedition CK06-06</strain>
    </source>
</reference>
<gene>
    <name evidence="1" type="ORF">S12H4_26661</name>
</gene>
<sequence>MEKILIQDLQISFKISEEAIMILGKGLNKSERQKILLDTALKAIADSVIIKNKLKYITFEVRDLENNLKKAKKKKRRSKK</sequence>
<protein>
    <submittedName>
        <fullName evidence="1">Uncharacterized protein</fullName>
    </submittedName>
</protein>
<comment type="caution">
    <text evidence="1">The sequence shown here is derived from an EMBL/GenBank/DDBJ whole genome shotgun (WGS) entry which is preliminary data.</text>
</comment>
<name>X1TJ27_9ZZZZ</name>
<organism evidence="1">
    <name type="scientific">marine sediment metagenome</name>
    <dbReference type="NCBI Taxonomy" id="412755"/>
    <lineage>
        <taxon>unclassified sequences</taxon>
        <taxon>metagenomes</taxon>
        <taxon>ecological metagenomes</taxon>
    </lineage>
</organism>
<evidence type="ECO:0000313" key="1">
    <source>
        <dbReference type="EMBL" id="GAI91376.1"/>
    </source>
</evidence>